<protein>
    <recommendedName>
        <fullName evidence="3">Tetratricopeptide repeat protein</fullName>
    </recommendedName>
</protein>
<dbReference type="RefSeq" id="WP_380638518.1">
    <property type="nucleotide sequence ID" value="NZ_JBHSQO010000026.1"/>
</dbReference>
<dbReference type="Gene3D" id="1.25.40.10">
    <property type="entry name" value="Tetratricopeptide repeat domain"/>
    <property type="match status" value="1"/>
</dbReference>
<evidence type="ECO:0000313" key="2">
    <source>
        <dbReference type="Proteomes" id="UP001596220"/>
    </source>
</evidence>
<keyword evidence="2" id="KW-1185">Reference proteome</keyword>
<accession>A0ABW1P9K9</accession>
<dbReference type="Proteomes" id="UP001596220">
    <property type="component" value="Unassembled WGS sequence"/>
</dbReference>
<proteinExistence type="predicted"/>
<dbReference type="InterPro" id="IPR011990">
    <property type="entry name" value="TPR-like_helical_dom_sf"/>
</dbReference>
<comment type="caution">
    <text evidence="1">The sequence shown here is derived from an EMBL/GenBank/DDBJ whole genome shotgun (WGS) entry which is preliminary data.</text>
</comment>
<evidence type="ECO:0008006" key="3">
    <source>
        <dbReference type="Google" id="ProtNLM"/>
    </source>
</evidence>
<name>A0ABW1P9K9_9PSEU</name>
<evidence type="ECO:0000313" key="1">
    <source>
        <dbReference type="EMBL" id="MFC6092226.1"/>
    </source>
</evidence>
<sequence>MPTTSLKLQRRYTRSDPRGLFPGFTGMPELEHNRLAAFWRPIVDMADSEVAPMRLRAVQPVSEWLADPVEGRWSWFAMIGVAGLRHQVLRHAGLAEYDCREPAGLPPELRTPQWSRLVESIHRFDSLTPYARALVVFQLAQLSYCQYVFTLAGLVRPQGDPVHDRYAYEVARVHARYPGHADQALGVFAELATTSSDPLLALLACAQGVGHAIRAGGQVAVAREFEGYGEAVLDRGLPDTWHGSLVRSRYHRALALLRLTERRVDDMRVALAAALRHDEELEPAHRTGTDRTVALENRRILLESLIKAAARAGDDESAERTRAYCAELHGLDPYCVEVRLVIGDGYAAIGDYGGAARWYSAAGELGTGSGAVGWFRAAQCLEHVGDRGGALNAMGRCLELDHTAVEARDYLVHARTGAA</sequence>
<gene>
    <name evidence="1" type="ORF">ACFP3R_23395</name>
</gene>
<organism evidence="1 2">
    <name type="scientific">Saccharothrix lopnurensis</name>
    <dbReference type="NCBI Taxonomy" id="1670621"/>
    <lineage>
        <taxon>Bacteria</taxon>
        <taxon>Bacillati</taxon>
        <taxon>Actinomycetota</taxon>
        <taxon>Actinomycetes</taxon>
        <taxon>Pseudonocardiales</taxon>
        <taxon>Pseudonocardiaceae</taxon>
        <taxon>Saccharothrix</taxon>
    </lineage>
</organism>
<dbReference type="SUPFAM" id="SSF48452">
    <property type="entry name" value="TPR-like"/>
    <property type="match status" value="1"/>
</dbReference>
<dbReference type="EMBL" id="JBHSQO010000026">
    <property type="protein sequence ID" value="MFC6092226.1"/>
    <property type="molecule type" value="Genomic_DNA"/>
</dbReference>
<reference evidence="2" key="1">
    <citation type="journal article" date="2019" name="Int. J. Syst. Evol. Microbiol.">
        <title>The Global Catalogue of Microorganisms (GCM) 10K type strain sequencing project: providing services to taxonomists for standard genome sequencing and annotation.</title>
        <authorList>
            <consortium name="The Broad Institute Genomics Platform"/>
            <consortium name="The Broad Institute Genome Sequencing Center for Infectious Disease"/>
            <person name="Wu L."/>
            <person name="Ma J."/>
        </authorList>
    </citation>
    <scope>NUCLEOTIDE SEQUENCE [LARGE SCALE GENOMIC DNA]</scope>
    <source>
        <strain evidence="2">CGMCC 4.7246</strain>
    </source>
</reference>